<reference evidence="3 4" key="2">
    <citation type="submission" date="2019-04" db="EMBL/GenBank/DDBJ databases">
        <authorList>
            <person name="Yang S."/>
            <person name="Wei W."/>
        </authorList>
    </citation>
    <scope>NUCLEOTIDE SEQUENCE [LARGE SCALE GENOMIC DNA]</scope>
    <source>
        <strain evidence="4">ZP60</strain>
    </source>
</reference>
<gene>
    <name evidence="3" type="ORF">E5139_03345</name>
</gene>
<dbReference type="EMBL" id="CP039375">
    <property type="protein sequence ID" value="QCD64724.1"/>
    <property type="molecule type" value="Genomic_DNA"/>
</dbReference>
<dbReference type="KEGG" id="halz:E5139_03345"/>
<feature type="region of interest" description="Disordered" evidence="1">
    <location>
        <begin position="71"/>
        <end position="97"/>
    </location>
</feature>
<evidence type="ECO:0000313" key="3">
    <source>
        <dbReference type="EMBL" id="QCD64724.1"/>
    </source>
</evidence>
<dbReference type="GeneID" id="42177940"/>
<organism evidence="3 4">
    <name type="scientific">Halomicrobium mukohataei</name>
    <dbReference type="NCBI Taxonomy" id="57705"/>
    <lineage>
        <taxon>Archaea</taxon>
        <taxon>Methanobacteriati</taxon>
        <taxon>Methanobacteriota</taxon>
        <taxon>Stenosarchaea group</taxon>
        <taxon>Halobacteria</taxon>
        <taxon>Halobacteriales</taxon>
        <taxon>Haloarculaceae</taxon>
        <taxon>Halomicrobium</taxon>
    </lineage>
</organism>
<evidence type="ECO:0000259" key="2">
    <source>
        <dbReference type="Pfam" id="PF26297"/>
    </source>
</evidence>
<proteinExistence type="predicted"/>
<dbReference type="Proteomes" id="UP000297053">
    <property type="component" value="Chromosome"/>
</dbReference>
<protein>
    <recommendedName>
        <fullName evidence="2">DUF8081 domain-containing protein</fullName>
    </recommendedName>
</protein>
<evidence type="ECO:0000256" key="1">
    <source>
        <dbReference type="SAM" id="MobiDB-lite"/>
    </source>
</evidence>
<dbReference type="AlphaFoldDB" id="A0A4D6KA71"/>
<reference evidence="3 4" key="1">
    <citation type="submission" date="2019-04" db="EMBL/GenBank/DDBJ databases">
        <title>Complete genome sequence of Arthrobacter sp. ZXY-2 associated with effective atrazine degradation and salt adaptation.</title>
        <authorList>
            <person name="Zhao X."/>
        </authorList>
    </citation>
    <scope>NUCLEOTIDE SEQUENCE [LARGE SCALE GENOMIC DNA]</scope>
    <source>
        <strain evidence="4">ZP60</strain>
    </source>
</reference>
<sequence length="97" mass="10578">MSDEYRVAIKPSAWQRSRAVGEWVNRDGARRGFASKALAREWARACSGHGVHLWVQDAPDREDRPIDGYLVGGARGTDRAADGGRQQSLAEGTDNPG</sequence>
<dbReference type="RefSeq" id="WP_012807548.1">
    <property type="nucleotide sequence ID" value="NZ_CP039375.1"/>
</dbReference>
<name>A0A4D6KA71_9EURY</name>
<feature type="compositionally biased region" description="Polar residues" evidence="1">
    <location>
        <begin position="86"/>
        <end position="97"/>
    </location>
</feature>
<dbReference type="InterPro" id="IPR058394">
    <property type="entry name" value="DUF8081"/>
</dbReference>
<feature type="domain" description="DUF8081" evidence="2">
    <location>
        <begin position="5"/>
        <end position="72"/>
    </location>
</feature>
<accession>A0A4D6KA71</accession>
<evidence type="ECO:0000313" key="4">
    <source>
        <dbReference type="Proteomes" id="UP000297053"/>
    </source>
</evidence>
<dbReference type="Pfam" id="PF26297">
    <property type="entry name" value="DUF8081"/>
    <property type="match status" value="1"/>
</dbReference>